<evidence type="ECO:0000256" key="1">
    <source>
        <dbReference type="ARBA" id="ARBA00022741"/>
    </source>
</evidence>
<dbReference type="Pfam" id="PF00271">
    <property type="entry name" value="Helicase_C"/>
    <property type="match status" value="1"/>
</dbReference>
<evidence type="ECO:0000256" key="3">
    <source>
        <dbReference type="ARBA" id="ARBA00022801"/>
    </source>
</evidence>
<keyword evidence="5" id="KW-0067">ATP-binding</keyword>
<dbReference type="InterPro" id="IPR011545">
    <property type="entry name" value="DEAD/DEAH_box_helicase_dom"/>
</dbReference>
<dbReference type="GO" id="GO:0005524">
    <property type="term" value="F:ATP binding"/>
    <property type="evidence" value="ECO:0007669"/>
    <property type="project" value="UniProtKB-KW"/>
</dbReference>
<gene>
    <name evidence="10" type="ORF">ENG14_01395</name>
</gene>
<keyword evidence="2" id="KW-0227">DNA damage</keyword>
<dbReference type="SUPFAM" id="SSF143517">
    <property type="entry name" value="TRCF domain-like"/>
    <property type="match status" value="1"/>
</dbReference>
<evidence type="ECO:0000259" key="9">
    <source>
        <dbReference type="PROSITE" id="PS51194"/>
    </source>
</evidence>
<dbReference type="GO" id="GO:0003677">
    <property type="term" value="F:DNA binding"/>
    <property type="evidence" value="ECO:0007669"/>
    <property type="project" value="UniProtKB-KW"/>
</dbReference>
<evidence type="ECO:0000259" key="8">
    <source>
        <dbReference type="PROSITE" id="PS51192"/>
    </source>
</evidence>
<dbReference type="SMART" id="SM00982">
    <property type="entry name" value="TRCF"/>
    <property type="match status" value="1"/>
</dbReference>
<evidence type="ECO:0000256" key="6">
    <source>
        <dbReference type="ARBA" id="ARBA00023125"/>
    </source>
</evidence>
<organism evidence="10">
    <name type="scientific">Thermodesulforhabdus norvegica</name>
    <dbReference type="NCBI Taxonomy" id="39841"/>
    <lineage>
        <taxon>Bacteria</taxon>
        <taxon>Pseudomonadati</taxon>
        <taxon>Thermodesulfobacteriota</taxon>
        <taxon>Syntrophobacteria</taxon>
        <taxon>Syntrophobacterales</taxon>
        <taxon>Thermodesulforhabdaceae</taxon>
        <taxon>Thermodesulforhabdus</taxon>
    </lineage>
</organism>
<dbReference type="InterPro" id="IPR014001">
    <property type="entry name" value="Helicase_ATP-bd"/>
</dbReference>
<comment type="caution">
    <text evidence="10">The sequence shown here is derived from an EMBL/GenBank/DDBJ whole genome shotgun (WGS) entry which is preliminary data.</text>
</comment>
<dbReference type="InterPro" id="IPR001650">
    <property type="entry name" value="Helicase_C-like"/>
</dbReference>
<dbReference type="Pfam" id="PF00270">
    <property type="entry name" value="DEAD"/>
    <property type="match status" value="1"/>
</dbReference>
<keyword evidence="6" id="KW-0238">DNA-binding</keyword>
<dbReference type="InterPro" id="IPR027417">
    <property type="entry name" value="P-loop_NTPase"/>
</dbReference>
<dbReference type="Gene3D" id="3.90.1150.50">
    <property type="entry name" value="Transcription-repair-coupling factor, D7 domain"/>
    <property type="match status" value="1"/>
</dbReference>
<evidence type="ECO:0000313" key="10">
    <source>
        <dbReference type="EMBL" id="HDL89542.1"/>
    </source>
</evidence>
<dbReference type="PROSITE" id="PS51192">
    <property type="entry name" value="HELICASE_ATP_BIND_1"/>
    <property type="match status" value="1"/>
</dbReference>
<dbReference type="PANTHER" id="PTHR47964">
    <property type="entry name" value="ATP-DEPENDENT DNA HELICASE HOMOLOG RECG, CHLOROPLASTIC"/>
    <property type="match status" value="1"/>
</dbReference>
<keyword evidence="7" id="KW-0234">DNA repair</keyword>
<dbReference type="Pfam" id="PF03461">
    <property type="entry name" value="TRCF"/>
    <property type="match status" value="1"/>
</dbReference>
<dbReference type="InterPro" id="IPR047112">
    <property type="entry name" value="RecG/Mfd"/>
</dbReference>
<dbReference type="GO" id="GO:0006281">
    <property type="term" value="P:DNA repair"/>
    <property type="evidence" value="ECO:0007669"/>
    <property type="project" value="UniProtKB-KW"/>
</dbReference>
<protein>
    <recommendedName>
        <fullName evidence="11">Transcription-repair coupling factor</fullName>
    </recommendedName>
</protein>
<dbReference type="InterPro" id="IPR037235">
    <property type="entry name" value="TRCF-like_C_D7"/>
</dbReference>
<feature type="non-terminal residue" evidence="10">
    <location>
        <position position="1"/>
    </location>
</feature>
<accession>A0A7C1AXT9</accession>
<feature type="domain" description="Helicase C-terminal" evidence="9">
    <location>
        <begin position="94"/>
        <end position="248"/>
    </location>
</feature>
<dbReference type="GO" id="GO:0016787">
    <property type="term" value="F:hydrolase activity"/>
    <property type="evidence" value="ECO:0007669"/>
    <property type="project" value="UniProtKB-KW"/>
</dbReference>
<dbReference type="PANTHER" id="PTHR47964:SF1">
    <property type="entry name" value="ATP-DEPENDENT DNA HELICASE HOMOLOG RECG, CHLOROPLASTIC"/>
    <property type="match status" value="1"/>
</dbReference>
<evidence type="ECO:0000256" key="7">
    <source>
        <dbReference type="ARBA" id="ARBA00023204"/>
    </source>
</evidence>
<keyword evidence="3" id="KW-0378">Hydrolase</keyword>
<sequence>VDIVIGTHRLLQKDVTFRDLGLLIIDEEHRFGVRHKERLKALKVSVDVLTLSATPIPRTLHMALSGIKDLSVIETPPEDRKAVKTFVMDFDTNAIRDAIRREINRGGQVFFVHNHVQSIHSMADLIRSLVPEASIAVAHGQMKERELEKVMLAFVRGQIDVLVCTTIIESGLDIPRANTIIINRADRFGLAQMYQLRGRVGRSDVQAYAYLIVPGEHLISKDARKRLRALLNFSELGSGFRIAMNDLQIRGGGTILGSAQSGHIAAVGYELYLELVQEMIQRLRGDTYEGEFDPEIKLDIPAFLPDQYIPDTTQRLVAYKKLSSARNEEEIAGILKEWRDRYGNLPSEAKNLVALAQIRLLMRKNRILKIEEDKSWLRLSFASSAEEINFHEWVINNSNIQCNFHPEGGVVLNIDRKETLHELVTLRRLLQAYSMRDNSQANSLAGGTG</sequence>
<dbReference type="Proteomes" id="UP000886355">
    <property type="component" value="Unassembled WGS sequence"/>
</dbReference>
<dbReference type="GO" id="GO:0003678">
    <property type="term" value="F:DNA helicase activity"/>
    <property type="evidence" value="ECO:0007669"/>
    <property type="project" value="TreeGrafter"/>
</dbReference>
<reference evidence="10" key="1">
    <citation type="journal article" date="2020" name="mSystems">
        <title>Genome- and Community-Level Interaction Insights into Carbon Utilization and Element Cycling Functions of Hydrothermarchaeota in Hydrothermal Sediment.</title>
        <authorList>
            <person name="Zhou Z."/>
            <person name="Liu Y."/>
            <person name="Xu W."/>
            <person name="Pan J."/>
            <person name="Luo Z.H."/>
            <person name="Li M."/>
        </authorList>
    </citation>
    <scope>NUCLEOTIDE SEQUENCE [LARGE SCALE GENOMIC DNA]</scope>
    <source>
        <strain evidence="10">HyVt-19</strain>
    </source>
</reference>
<dbReference type="AlphaFoldDB" id="A0A7C1AXT9"/>
<dbReference type="EMBL" id="DQZW01000067">
    <property type="protein sequence ID" value="HDL89542.1"/>
    <property type="molecule type" value="Genomic_DNA"/>
</dbReference>
<dbReference type="PROSITE" id="PS51194">
    <property type="entry name" value="HELICASE_CTER"/>
    <property type="match status" value="1"/>
</dbReference>
<evidence type="ECO:0000256" key="5">
    <source>
        <dbReference type="ARBA" id="ARBA00022840"/>
    </source>
</evidence>
<keyword evidence="1" id="KW-0547">Nucleotide-binding</keyword>
<evidence type="ECO:0000256" key="2">
    <source>
        <dbReference type="ARBA" id="ARBA00022763"/>
    </source>
</evidence>
<dbReference type="SUPFAM" id="SSF52540">
    <property type="entry name" value="P-loop containing nucleoside triphosphate hydrolases"/>
    <property type="match status" value="2"/>
</dbReference>
<evidence type="ECO:0000256" key="4">
    <source>
        <dbReference type="ARBA" id="ARBA00022806"/>
    </source>
</evidence>
<name>A0A7C1AXT9_9BACT</name>
<dbReference type="Gene3D" id="3.40.50.300">
    <property type="entry name" value="P-loop containing nucleotide triphosphate hydrolases"/>
    <property type="match status" value="2"/>
</dbReference>
<evidence type="ECO:0008006" key="11">
    <source>
        <dbReference type="Google" id="ProtNLM"/>
    </source>
</evidence>
<proteinExistence type="predicted"/>
<dbReference type="SMART" id="SM00490">
    <property type="entry name" value="HELICc"/>
    <property type="match status" value="1"/>
</dbReference>
<dbReference type="InterPro" id="IPR005118">
    <property type="entry name" value="TRCF_C"/>
</dbReference>
<feature type="domain" description="Helicase ATP-binding" evidence="8">
    <location>
        <begin position="1"/>
        <end position="73"/>
    </location>
</feature>
<keyword evidence="4" id="KW-0347">Helicase</keyword>